<dbReference type="GeneID" id="89943287"/>
<gene>
    <name evidence="2" type="ORF">N656DRAFT_844776</name>
</gene>
<dbReference type="AlphaFoldDB" id="A0AAN6YT01"/>
<feature type="compositionally biased region" description="Acidic residues" evidence="1">
    <location>
        <begin position="134"/>
        <end position="146"/>
    </location>
</feature>
<feature type="compositionally biased region" description="Basic and acidic residues" evidence="1">
    <location>
        <begin position="124"/>
        <end position="133"/>
    </location>
</feature>
<protein>
    <submittedName>
        <fullName evidence="2">Uncharacterized protein</fullName>
    </submittedName>
</protein>
<organism evidence="2 3">
    <name type="scientific">Canariomyces notabilis</name>
    <dbReference type="NCBI Taxonomy" id="2074819"/>
    <lineage>
        <taxon>Eukaryota</taxon>
        <taxon>Fungi</taxon>
        <taxon>Dikarya</taxon>
        <taxon>Ascomycota</taxon>
        <taxon>Pezizomycotina</taxon>
        <taxon>Sordariomycetes</taxon>
        <taxon>Sordariomycetidae</taxon>
        <taxon>Sordariales</taxon>
        <taxon>Chaetomiaceae</taxon>
        <taxon>Canariomyces</taxon>
    </lineage>
</organism>
<keyword evidence="3" id="KW-1185">Reference proteome</keyword>
<feature type="region of interest" description="Disordered" evidence="1">
    <location>
        <begin position="1"/>
        <end position="23"/>
    </location>
</feature>
<feature type="region of interest" description="Disordered" evidence="1">
    <location>
        <begin position="52"/>
        <end position="157"/>
    </location>
</feature>
<reference evidence="2" key="1">
    <citation type="journal article" date="2023" name="Mol. Phylogenet. Evol.">
        <title>Genome-scale phylogeny and comparative genomics of the fungal order Sordariales.</title>
        <authorList>
            <person name="Hensen N."/>
            <person name="Bonometti L."/>
            <person name="Westerberg I."/>
            <person name="Brannstrom I.O."/>
            <person name="Guillou S."/>
            <person name="Cros-Aarteil S."/>
            <person name="Calhoun S."/>
            <person name="Haridas S."/>
            <person name="Kuo A."/>
            <person name="Mondo S."/>
            <person name="Pangilinan J."/>
            <person name="Riley R."/>
            <person name="LaButti K."/>
            <person name="Andreopoulos B."/>
            <person name="Lipzen A."/>
            <person name="Chen C."/>
            <person name="Yan M."/>
            <person name="Daum C."/>
            <person name="Ng V."/>
            <person name="Clum A."/>
            <person name="Steindorff A."/>
            <person name="Ohm R.A."/>
            <person name="Martin F."/>
            <person name="Silar P."/>
            <person name="Natvig D.O."/>
            <person name="Lalanne C."/>
            <person name="Gautier V."/>
            <person name="Ament-Velasquez S.L."/>
            <person name="Kruys A."/>
            <person name="Hutchinson M.I."/>
            <person name="Powell A.J."/>
            <person name="Barry K."/>
            <person name="Miller A.N."/>
            <person name="Grigoriev I.V."/>
            <person name="Debuchy R."/>
            <person name="Gladieux P."/>
            <person name="Hiltunen Thoren M."/>
            <person name="Johannesson H."/>
        </authorList>
    </citation>
    <scope>NUCLEOTIDE SEQUENCE</scope>
    <source>
        <strain evidence="2">CBS 508.74</strain>
    </source>
</reference>
<evidence type="ECO:0000313" key="2">
    <source>
        <dbReference type="EMBL" id="KAK4113226.1"/>
    </source>
</evidence>
<reference evidence="2" key="2">
    <citation type="submission" date="2023-05" db="EMBL/GenBank/DDBJ databases">
        <authorList>
            <consortium name="Lawrence Berkeley National Laboratory"/>
            <person name="Steindorff A."/>
            <person name="Hensen N."/>
            <person name="Bonometti L."/>
            <person name="Westerberg I."/>
            <person name="Brannstrom I.O."/>
            <person name="Guillou S."/>
            <person name="Cros-Aarteil S."/>
            <person name="Calhoun S."/>
            <person name="Haridas S."/>
            <person name="Kuo A."/>
            <person name="Mondo S."/>
            <person name="Pangilinan J."/>
            <person name="Riley R."/>
            <person name="Labutti K."/>
            <person name="Andreopoulos B."/>
            <person name="Lipzen A."/>
            <person name="Chen C."/>
            <person name="Yanf M."/>
            <person name="Daum C."/>
            <person name="Ng V."/>
            <person name="Clum A."/>
            <person name="Ohm R."/>
            <person name="Martin F."/>
            <person name="Silar P."/>
            <person name="Natvig D."/>
            <person name="Lalanne C."/>
            <person name="Gautier V."/>
            <person name="Ament-Velasquez S.L."/>
            <person name="Kruys A."/>
            <person name="Hutchinson M.I."/>
            <person name="Powell A.J."/>
            <person name="Barry K."/>
            <person name="Miller A.N."/>
            <person name="Grigoriev I.V."/>
            <person name="Debuchy R."/>
            <person name="Gladieux P."/>
            <person name="Thoren M.H."/>
            <person name="Johannesson H."/>
        </authorList>
    </citation>
    <scope>NUCLEOTIDE SEQUENCE</scope>
    <source>
        <strain evidence="2">CBS 508.74</strain>
    </source>
</reference>
<name>A0AAN6YT01_9PEZI</name>
<evidence type="ECO:0000256" key="1">
    <source>
        <dbReference type="SAM" id="MobiDB-lite"/>
    </source>
</evidence>
<evidence type="ECO:0000313" key="3">
    <source>
        <dbReference type="Proteomes" id="UP001302812"/>
    </source>
</evidence>
<dbReference type="Proteomes" id="UP001302812">
    <property type="component" value="Unassembled WGS sequence"/>
</dbReference>
<dbReference type="EMBL" id="MU853340">
    <property type="protein sequence ID" value="KAK4113226.1"/>
    <property type="molecule type" value="Genomic_DNA"/>
</dbReference>
<dbReference type="RefSeq" id="XP_064670796.1">
    <property type="nucleotide sequence ID" value="XM_064819161.1"/>
</dbReference>
<comment type="caution">
    <text evidence="2">The sequence shown here is derived from an EMBL/GenBank/DDBJ whole genome shotgun (WGS) entry which is preliminary data.</text>
</comment>
<sequence>MKTATKETIGGFAVEGDSDNEETRSFLRRRHTACPTWSNCCQVRKPTASFPVAALPARKDNSDATTSSTPPSSRKRKADASAIKPGETQKKARQNATPTRLPELQQEELENEDLHSGSNDDESDRWPWGKDEPESPDFEEIEDPDGEGFPLYEAEWS</sequence>
<proteinExistence type="predicted"/>
<accession>A0AAN6YT01</accession>